<evidence type="ECO:0000313" key="1">
    <source>
        <dbReference type="EMBL" id="KAH3811024.1"/>
    </source>
</evidence>
<accession>A0A9D4JI44</accession>
<reference evidence="1" key="2">
    <citation type="submission" date="2020-11" db="EMBL/GenBank/DDBJ databases">
        <authorList>
            <person name="McCartney M.A."/>
            <person name="Auch B."/>
            <person name="Kono T."/>
            <person name="Mallez S."/>
            <person name="Becker A."/>
            <person name="Gohl D.M."/>
            <person name="Silverstein K.A.T."/>
            <person name="Koren S."/>
            <person name="Bechman K.B."/>
            <person name="Herman A."/>
            <person name="Abrahante J.E."/>
            <person name="Garbe J."/>
        </authorList>
    </citation>
    <scope>NUCLEOTIDE SEQUENCE</scope>
    <source>
        <strain evidence="1">Duluth1</strain>
        <tissue evidence="1">Whole animal</tissue>
    </source>
</reference>
<dbReference type="EMBL" id="JAIWYP010000006">
    <property type="protein sequence ID" value="KAH3811024.1"/>
    <property type="molecule type" value="Genomic_DNA"/>
</dbReference>
<proteinExistence type="predicted"/>
<organism evidence="1 2">
    <name type="scientific">Dreissena polymorpha</name>
    <name type="common">Zebra mussel</name>
    <name type="synonym">Mytilus polymorpha</name>
    <dbReference type="NCBI Taxonomy" id="45954"/>
    <lineage>
        <taxon>Eukaryota</taxon>
        <taxon>Metazoa</taxon>
        <taxon>Spiralia</taxon>
        <taxon>Lophotrochozoa</taxon>
        <taxon>Mollusca</taxon>
        <taxon>Bivalvia</taxon>
        <taxon>Autobranchia</taxon>
        <taxon>Heteroconchia</taxon>
        <taxon>Euheterodonta</taxon>
        <taxon>Imparidentia</taxon>
        <taxon>Neoheterodontei</taxon>
        <taxon>Myida</taxon>
        <taxon>Dreissenoidea</taxon>
        <taxon>Dreissenidae</taxon>
        <taxon>Dreissena</taxon>
    </lineage>
</organism>
<gene>
    <name evidence="1" type="ORF">DPMN_139424</name>
</gene>
<dbReference type="Proteomes" id="UP000828390">
    <property type="component" value="Unassembled WGS sequence"/>
</dbReference>
<protein>
    <submittedName>
        <fullName evidence="1">Uncharacterized protein</fullName>
    </submittedName>
</protein>
<reference evidence="1" key="1">
    <citation type="journal article" date="2019" name="bioRxiv">
        <title>The Genome of the Zebra Mussel, Dreissena polymorpha: A Resource for Invasive Species Research.</title>
        <authorList>
            <person name="McCartney M.A."/>
            <person name="Auch B."/>
            <person name="Kono T."/>
            <person name="Mallez S."/>
            <person name="Zhang Y."/>
            <person name="Obille A."/>
            <person name="Becker A."/>
            <person name="Abrahante J.E."/>
            <person name="Garbe J."/>
            <person name="Badalamenti J.P."/>
            <person name="Herman A."/>
            <person name="Mangelson H."/>
            <person name="Liachko I."/>
            <person name="Sullivan S."/>
            <person name="Sone E.D."/>
            <person name="Koren S."/>
            <person name="Silverstein K.A.T."/>
            <person name="Beckman K.B."/>
            <person name="Gohl D.M."/>
        </authorList>
    </citation>
    <scope>NUCLEOTIDE SEQUENCE</scope>
    <source>
        <strain evidence="1">Duluth1</strain>
        <tissue evidence="1">Whole animal</tissue>
    </source>
</reference>
<keyword evidence="2" id="KW-1185">Reference proteome</keyword>
<sequence>MQADSEVTPKSLMTMNADCVGIPIPTEPRERNYIPPTYLPASITKLNLYKKITSVLSDHIIITKTAFKDVWMIYISHIRKASSRDDFYDTGENLQNNGKSLFRWTMYLRYGANNDQSSFSCLSAAIIN</sequence>
<dbReference type="AlphaFoldDB" id="A0A9D4JI44"/>
<name>A0A9D4JI44_DREPO</name>
<comment type="caution">
    <text evidence="1">The sequence shown here is derived from an EMBL/GenBank/DDBJ whole genome shotgun (WGS) entry which is preliminary data.</text>
</comment>
<evidence type="ECO:0000313" key="2">
    <source>
        <dbReference type="Proteomes" id="UP000828390"/>
    </source>
</evidence>